<dbReference type="InterPro" id="IPR044202">
    <property type="entry name" value="LETM1/MDM38-like"/>
</dbReference>
<protein>
    <submittedName>
        <fullName evidence="10">Letm1 protein</fullName>
    </submittedName>
</protein>
<sequence>DQALHLWHGSRLLAVNTRTAWKLRNQVATGQKLTRRERQLLETTAKDLVRLLPFSVFLIIPGAELLLPVALTLFPTLIPSTFTTNEQRRRQLIMRNLENSVVRRRLLEHMVARVLVNQRHDASKDVTPIFRSLAKGGIISAEDIRRLAVSFHEDGPLAIQKLPRYILRELCMVMGIYTWSAWCEGLLLPRAMHAVRLRFILQQTLEKREADDRCLAEVDLNALTPQELERENERRRMLWLGHESNLRAQLQDWLSLSLDQDIPNHVLLFLRPCATDLQEVPALLSQDERDHILRLQGRFADAQIHKWLRQNVDRSAQAPKKDEESDLDKSLMQQDIESLKEHVEEVRAEVGEIEATKEQLKDFGQVLKSIGDDELLTIFDALANDKGVVEIDALEKKIQQHLGGKLPDVSALHISLESFYSEDSAAHISREDFSAALSRCRQDC</sequence>
<evidence type="ECO:0000256" key="3">
    <source>
        <dbReference type="ARBA" id="ARBA00022792"/>
    </source>
</evidence>
<evidence type="ECO:0000313" key="11">
    <source>
        <dbReference type="Proteomes" id="UP000649617"/>
    </source>
</evidence>
<keyword evidence="8" id="KW-0175">Coiled coil</keyword>
<dbReference type="PANTHER" id="PTHR14009:SF1">
    <property type="entry name" value="MITOCHONDRIAL PROTON_CALCIUM EXCHANGER PROTEIN"/>
    <property type="match status" value="1"/>
</dbReference>
<name>A0A812IWM6_SYMPI</name>
<dbReference type="AlphaFoldDB" id="A0A812IWM6"/>
<proteinExistence type="predicted"/>
<dbReference type="GO" id="GO:0005743">
    <property type="term" value="C:mitochondrial inner membrane"/>
    <property type="evidence" value="ECO:0007669"/>
    <property type="project" value="UniProtKB-SubCell"/>
</dbReference>
<accession>A0A812IWM6</accession>
<organism evidence="10 11">
    <name type="scientific">Symbiodinium pilosum</name>
    <name type="common">Dinoflagellate</name>
    <dbReference type="NCBI Taxonomy" id="2952"/>
    <lineage>
        <taxon>Eukaryota</taxon>
        <taxon>Sar</taxon>
        <taxon>Alveolata</taxon>
        <taxon>Dinophyceae</taxon>
        <taxon>Suessiales</taxon>
        <taxon>Symbiodiniaceae</taxon>
        <taxon>Symbiodinium</taxon>
    </lineage>
</organism>
<keyword evidence="4" id="KW-1133">Transmembrane helix</keyword>
<gene>
    <name evidence="10" type="primary">letm1</name>
    <name evidence="10" type="ORF">SPIL2461_LOCUS1226</name>
</gene>
<dbReference type="PANTHER" id="PTHR14009">
    <property type="entry name" value="LEUCINE ZIPPER-EF-HAND CONTAINING TRANSMEMBRANE PROTEIN"/>
    <property type="match status" value="1"/>
</dbReference>
<evidence type="ECO:0000256" key="4">
    <source>
        <dbReference type="ARBA" id="ARBA00022989"/>
    </source>
</evidence>
<evidence type="ECO:0000256" key="5">
    <source>
        <dbReference type="ARBA" id="ARBA00023128"/>
    </source>
</evidence>
<comment type="caution">
    <text evidence="10">The sequence shown here is derived from an EMBL/GenBank/DDBJ whole genome shotgun (WGS) entry which is preliminary data.</text>
</comment>
<comment type="subcellular location">
    <subcellularLocation>
        <location evidence="1">Mitochondrion inner membrane</location>
        <topology evidence="1">Single-pass membrane protein</topology>
    </subcellularLocation>
</comment>
<keyword evidence="5 7" id="KW-0496">Mitochondrion</keyword>
<evidence type="ECO:0000313" key="10">
    <source>
        <dbReference type="EMBL" id="CAE7184621.1"/>
    </source>
</evidence>
<evidence type="ECO:0000256" key="7">
    <source>
        <dbReference type="PROSITE-ProRule" id="PRU01094"/>
    </source>
</evidence>
<dbReference type="InterPro" id="IPR033122">
    <property type="entry name" value="LETM1-like_RBD"/>
</dbReference>
<feature type="coiled-coil region" evidence="8">
    <location>
        <begin position="329"/>
        <end position="359"/>
    </location>
</feature>
<dbReference type="GO" id="GO:0030003">
    <property type="term" value="P:intracellular monoatomic cation homeostasis"/>
    <property type="evidence" value="ECO:0007669"/>
    <property type="project" value="TreeGrafter"/>
</dbReference>
<reference evidence="10" key="1">
    <citation type="submission" date="2021-02" db="EMBL/GenBank/DDBJ databases">
        <authorList>
            <person name="Dougan E. K."/>
            <person name="Rhodes N."/>
            <person name="Thang M."/>
            <person name="Chan C."/>
        </authorList>
    </citation>
    <scope>NUCLEOTIDE SEQUENCE</scope>
</reference>
<evidence type="ECO:0000256" key="8">
    <source>
        <dbReference type="SAM" id="Coils"/>
    </source>
</evidence>
<dbReference type="Proteomes" id="UP000649617">
    <property type="component" value="Unassembled WGS sequence"/>
</dbReference>
<dbReference type="PROSITE" id="PS51758">
    <property type="entry name" value="LETM1_RBD"/>
    <property type="match status" value="1"/>
</dbReference>
<dbReference type="Pfam" id="PF07766">
    <property type="entry name" value="LETM1_RBD"/>
    <property type="match status" value="1"/>
</dbReference>
<evidence type="ECO:0000256" key="1">
    <source>
        <dbReference type="ARBA" id="ARBA00004434"/>
    </source>
</evidence>
<keyword evidence="2" id="KW-0812">Transmembrane</keyword>
<evidence type="ECO:0000259" key="9">
    <source>
        <dbReference type="PROSITE" id="PS51758"/>
    </source>
</evidence>
<dbReference type="OrthoDB" id="275278at2759"/>
<evidence type="ECO:0000256" key="2">
    <source>
        <dbReference type="ARBA" id="ARBA00022692"/>
    </source>
</evidence>
<feature type="domain" description="Letm1 RBD" evidence="9">
    <location>
        <begin position="90"/>
        <end position="341"/>
    </location>
</feature>
<keyword evidence="3" id="KW-0999">Mitochondrion inner membrane</keyword>
<dbReference type="EMBL" id="CAJNIZ010001180">
    <property type="protein sequence ID" value="CAE7184621.1"/>
    <property type="molecule type" value="Genomic_DNA"/>
</dbReference>
<keyword evidence="6" id="KW-0472">Membrane</keyword>
<dbReference type="GO" id="GO:0043022">
    <property type="term" value="F:ribosome binding"/>
    <property type="evidence" value="ECO:0007669"/>
    <property type="project" value="InterPro"/>
</dbReference>
<keyword evidence="11" id="KW-1185">Reference proteome</keyword>
<evidence type="ECO:0000256" key="6">
    <source>
        <dbReference type="ARBA" id="ARBA00023136"/>
    </source>
</evidence>
<feature type="non-terminal residue" evidence="10">
    <location>
        <position position="444"/>
    </location>
</feature>